<evidence type="ECO:0000313" key="3">
    <source>
        <dbReference type="EMBL" id="CAK3872501.1"/>
    </source>
</evidence>
<dbReference type="PANTHER" id="PTHR23509">
    <property type="entry name" value="PA-PL1 PHOSPHOLIPASE FAMILY"/>
    <property type="match status" value="1"/>
</dbReference>
<evidence type="ECO:0000256" key="1">
    <source>
        <dbReference type="SAM" id="MobiDB-lite"/>
    </source>
</evidence>
<feature type="compositionally biased region" description="Basic and acidic residues" evidence="1">
    <location>
        <begin position="87"/>
        <end position="102"/>
    </location>
</feature>
<organism evidence="3 4">
    <name type="scientific">Lecanosticta acicola</name>
    <dbReference type="NCBI Taxonomy" id="111012"/>
    <lineage>
        <taxon>Eukaryota</taxon>
        <taxon>Fungi</taxon>
        <taxon>Dikarya</taxon>
        <taxon>Ascomycota</taxon>
        <taxon>Pezizomycotina</taxon>
        <taxon>Dothideomycetes</taxon>
        <taxon>Dothideomycetidae</taxon>
        <taxon>Mycosphaerellales</taxon>
        <taxon>Mycosphaerellaceae</taxon>
        <taxon>Lecanosticta</taxon>
    </lineage>
</organism>
<protein>
    <submittedName>
        <fullName evidence="3">Related to phosphatidic acid-preferring phospholipase A1, contains DDHD domain</fullName>
    </submittedName>
</protein>
<dbReference type="EMBL" id="CAVMBE010000008">
    <property type="protein sequence ID" value="CAK3872501.1"/>
    <property type="molecule type" value="Genomic_DNA"/>
</dbReference>
<dbReference type="AlphaFoldDB" id="A0AAI8YU11"/>
<reference evidence="3" key="1">
    <citation type="submission" date="2023-11" db="EMBL/GenBank/DDBJ databases">
        <authorList>
            <person name="Alioto T."/>
            <person name="Alioto T."/>
            <person name="Gomez Garrido J."/>
        </authorList>
    </citation>
    <scope>NUCLEOTIDE SEQUENCE</scope>
</reference>
<name>A0AAI8YU11_9PEZI</name>
<dbReference type="GO" id="GO:0046872">
    <property type="term" value="F:metal ion binding"/>
    <property type="evidence" value="ECO:0007669"/>
    <property type="project" value="InterPro"/>
</dbReference>
<feature type="region of interest" description="Disordered" evidence="1">
    <location>
        <begin position="40"/>
        <end position="68"/>
    </location>
</feature>
<accession>A0AAI8YU11</accession>
<sequence length="938" mass="103798">MSTTPASSTTHQYLRQVLHQTDPPPPIKARFFYTSTIPIDDPLSPLPPPASSDSTWVRQPPKPFSEYDNTALDKAWNQLRHQILRYDEERGEKDGSHEDSRVRSRTSASTARGRSGSGSKGALSRSRHAKQPASGLSQVDTWQEDDASTAEVPESASDLAAGTDTTGNPFTRLPSKQKLDPSSAQRFEDRPARPMHRTLDSYTWDDPSHLAEHSPAPEKRKKKVDPSPTAKVAVGISRLHQVEMPELHMTPIYWAPVHDTAQVMRGTWFYEDTMLPVETPVANMLEAGYIDLQCWTETWQDELNSAVEVGALGEMKIVHKLWPDKPRKSVNSRGSESGSRRGTIRDDNLLRAATTNLFEDEPESIEQQRHRAVEAACDIIDVSTGAGGVDNKAYGEATYGRAGAVRTYGTCGVIYANEREAKILKPTLLPSAYYGRRPLANYVRKNHKIGIPVVRGFDQSKWDKLYPPKKGGAMQEKAERGVAAAGPDADRRRKQDPDLAKADRPKVTDLVFVIHGIGQKLSQRMESFHFTHAINAFRREIMVECGNKEVKHRFRGDMGGIMVLPINWRHSLSFEEGGYRPDDPAGAQPDSTINEFTLNDITPDTLPSVRGIVSDVMLDIPYYMSHHQPKMIAAVIREANRVYRIWCHNNPGFAEHGNVHIIAHSLGSVMSIDILSKQPTTVPKHLSDPTQIDLDAEEVDHFLFNTHNLFLAGSPAGFFLLLRRAQLRPRIDHPSAQAIADPTSNIAAICGERGEYGCISVHNIYNIINGYDPVAYRMNAAVDTSYSAALKKAFIPSNTPSFWFPPGTSNTARWFGGIGGPATSAATNLNVPSMPRLPSNVELETHNFTREELAEKRMTLLNDNGQIDYFVKYGGGTFEIQYLTMLGAHSAYWGLKDFIRMVVVEIGREGGREGTLAGLRAGKKRGGAAAGLSAAANK</sequence>
<gene>
    <name evidence="3" type="ORF">LECACI_7A002008</name>
</gene>
<dbReference type="InterPro" id="IPR058055">
    <property type="entry name" value="PA-PLA1"/>
</dbReference>
<evidence type="ECO:0000259" key="2">
    <source>
        <dbReference type="PROSITE" id="PS51043"/>
    </source>
</evidence>
<feature type="compositionally biased region" description="Low complexity" evidence="1">
    <location>
        <begin position="105"/>
        <end position="114"/>
    </location>
</feature>
<feature type="compositionally biased region" description="Basic and acidic residues" evidence="1">
    <location>
        <begin position="488"/>
        <end position="501"/>
    </location>
</feature>
<feature type="region of interest" description="Disordered" evidence="1">
    <location>
        <begin position="468"/>
        <end position="501"/>
    </location>
</feature>
<dbReference type="InterPro" id="IPR004177">
    <property type="entry name" value="DDHD_dom"/>
</dbReference>
<feature type="region of interest" description="Disordered" evidence="1">
    <location>
        <begin position="87"/>
        <end position="229"/>
    </location>
</feature>
<proteinExistence type="predicted"/>
<dbReference type="GO" id="GO:0004620">
    <property type="term" value="F:phospholipase activity"/>
    <property type="evidence" value="ECO:0007669"/>
    <property type="project" value="TreeGrafter"/>
</dbReference>
<comment type="caution">
    <text evidence="3">The sequence shown here is derived from an EMBL/GenBank/DDBJ whole genome shotgun (WGS) entry which is preliminary data.</text>
</comment>
<dbReference type="SMART" id="SM01127">
    <property type="entry name" value="DDHD"/>
    <property type="match status" value="1"/>
</dbReference>
<dbReference type="GO" id="GO:0005737">
    <property type="term" value="C:cytoplasm"/>
    <property type="evidence" value="ECO:0007669"/>
    <property type="project" value="TreeGrafter"/>
</dbReference>
<keyword evidence="4" id="KW-1185">Reference proteome</keyword>
<evidence type="ECO:0000313" key="4">
    <source>
        <dbReference type="Proteomes" id="UP001296104"/>
    </source>
</evidence>
<dbReference type="PANTHER" id="PTHR23509:SF6">
    <property type="entry name" value="PHOSPHOLIPASE C1020.13C-RELATED"/>
    <property type="match status" value="1"/>
</dbReference>
<dbReference type="PROSITE" id="PS51043">
    <property type="entry name" value="DDHD"/>
    <property type="match status" value="1"/>
</dbReference>
<feature type="domain" description="DDHD" evidence="2">
    <location>
        <begin position="702"/>
        <end position="908"/>
    </location>
</feature>
<dbReference type="Pfam" id="PF02862">
    <property type="entry name" value="DDHD"/>
    <property type="match status" value="2"/>
</dbReference>
<dbReference type="Proteomes" id="UP001296104">
    <property type="component" value="Unassembled WGS sequence"/>
</dbReference>
<feature type="compositionally biased region" description="Basic and acidic residues" evidence="1">
    <location>
        <begin position="206"/>
        <end position="218"/>
    </location>
</feature>